<dbReference type="EMBL" id="JAVDQF010000001">
    <property type="protein sequence ID" value="MDR6270848.1"/>
    <property type="molecule type" value="Genomic_DNA"/>
</dbReference>
<accession>A0ABU1JEH5</accession>
<dbReference type="InterPro" id="IPR016032">
    <property type="entry name" value="Sig_transdc_resp-reg_C-effctor"/>
</dbReference>
<dbReference type="Gene3D" id="1.10.10.10">
    <property type="entry name" value="Winged helix-like DNA-binding domain superfamily/Winged helix DNA-binding domain"/>
    <property type="match status" value="1"/>
</dbReference>
<protein>
    <submittedName>
        <fullName evidence="5">ATPase/DNA-binding SARP family transcriptional activator</fullName>
    </submittedName>
</protein>
<dbReference type="InterPro" id="IPR011990">
    <property type="entry name" value="TPR-like_helical_dom_sf"/>
</dbReference>
<evidence type="ECO:0000256" key="1">
    <source>
        <dbReference type="ARBA" id="ARBA00005820"/>
    </source>
</evidence>
<dbReference type="PANTHER" id="PTHR47691">
    <property type="entry name" value="REGULATOR-RELATED"/>
    <property type="match status" value="1"/>
</dbReference>
<dbReference type="InterPro" id="IPR005158">
    <property type="entry name" value="BTAD"/>
</dbReference>
<dbReference type="Gene3D" id="1.25.40.10">
    <property type="entry name" value="Tetratricopeptide repeat domain"/>
    <property type="match status" value="2"/>
</dbReference>
<evidence type="ECO:0000313" key="6">
    <source>
        <dbReference type="Proteomes" id="UP001185069"/>
    </source>
</evidence>
<evidence type="ECO:0000256" key="2">
    <source>
        <dbReference type="ARBA" id="ARBA00023125"/>
    </source>
</evidence>
<dbReference type="SUPFAM" id="SSF52540">
    <property type="entry name" value="P-loop containing nucleoside triphosphate hydrolases"/>
    <property type="match status" value="1"/>
</dbReference>
<dbReference type="InterPro" id="IPR049945">
    <property type="entry name" value="AAA_22"/>
</dbReference>
<evidence type="ECO:0000259" key="4">
    <source>
        <dbReference type="SMART" id="SM01043"/>
    </source>
</evidence>
<dbReference type="PRINTS" id="PR00364">
    <property type="entry name" value="DISEASERSIST"/>
</dbReference>
<keyword evidence="2" id="KW-0238">DNA-binding</keyword>
<dbReference type="RefSeq" id="WP_309800182.1">
    <property type="nucleotide sequence ID" value="NZ_BAAAHY010000004.1"/>
</dbReference>
<sequence>MSASDPGLPQLRLLGPVEVALGPDRVAAPPGPRAKALLIALSLAPGRISSAEQLIDDVWGLDAPASAKTALHTLISRTRSFCPALLESSSGGYRLGVTAAHIDLWHAEQSYRDAVAALPDAPLTANSIAEAALGLWTGDPGGDASPSPALDELRRQAERLFGDLQQIRGEALLAAGNAPAAVPALSRRAELEPLNEAANLRFVRALHEADRTPEALEHFELFRRRLRDELGSSPSPAAAALQARLLAPGSPERIPGNPPVPARRQFVSGVRAAPNELLGRDADLAGVEALLESGRVTTVLGPGGLGKTRLAMEVAQRAAAAGLPGVVVVELASVRDGADIWLALASALGIAEPGQKAARVAVDVRQRIIANLAERRTLLFLDNCEHVIADVAAIVADLIASVAVLKVLTTSRSPLDIAGERIYPLQALAVVSAEGTPPAVSLFLERANAARPGAALPMPAVSSLCARLEGLPLAIELAAARVRTMSVEEIQNRITEKFAMLTVLRASDRAAPERHRTLRAVIEWSWSLLQTEEQATLRRLCSFPDGFSLDAAVAVAGWDRTDSSSVEDDLEALLNQSLLRIQEHPLNGQLRYRMLETVREFGSLEQDVAGEQRTVAGRMADWARNWCLGRMDRCYGPQQVETIRDITVEQDNLVFLLRRALTEKDSPTVFWIFGLLGNYWSIRSMHQDVISFAPAVWDAVVGQEIDDREVPAALLSFTVLSGNVGMVDLRLAARARTMIRRMLAREVETDEHLRTMAAIWLNLGSAHRLQASIASARSSGNALTQASAYMAEAFLLENSGQTVKAITAAQEAFRLAKKYGDPWTMGTVSVSLSQLFSQRANHAQSLIWATRALGQLQALDAVGDLRQLHAMMAASQVSIGQLGAARETLATALASVPGDDPEQAVLAGSTIALQAEIALHSGQLAEGLEIYRTLLDSPVYRQMPPGPYGPLLYSAAIGAHLLFGLDGSTPRPGPDGVLPPLDHWIARLRVRTLVWRRIGGDAFTDRPVLGSSLLVIGSWAVLTSPPESPRSRIGLELVSMADGRQDMPSLLREPHLRAARNRLGDAAVARALRAAPGFETETALDRAYLLLRDPALR</sequence>
<dbReference type="Pfam" id="PF03704">
    <property type="entry name" value="BTAD"/>
    <property type="match status" value="1"/>
</dbReference>
<evidence type="ECO:0000259" key="3">
    <source>
        <dbReference type="SMART" id="SM00862"/>
    </source>
</evidence>
<comment type="caution">
    <text evidence="5">The sequence shown here is derived from an EMBL/GenBank/DDBJ whole genome shotgun (WGS) entry which is preliminary data.</text>
</comment>
<gene>
    <name evidence="5" type="ORF">JOE69_003086</name>
</gene>
<comment type="similarity">
    <text evidence="1">Belongs to the AfsR/DnrI/RedD regulatory family.</text>
</comment>
<dbReference type="SUPFAM" id="SSF46894">
    <property type="entry name" value="C-terminal effector domain of the bipartite response regulators"/>
    <property type="match status" value="1"/>
</dbReference>
<dbReference type="Gene3D" id="3.40.50.300">
    <property type="entry name" value="P-loop containing nucleotide triphosphate hydrolases"/>
    <property type="match status" value="1"/>
</dbReference>
<dbReference type="SMART" id="SM01043">
    <property type="entry name" value="BTAD"/>
    <property type="match status" value="1"/>
</dbReference>
<organism evidence="5 6">
    <name type="scientific">Arthrobacter russicus</name>
    <dbReference type="NCBI Taxonomy" id="172040"/>
    <lineage>
        <taxon>Bacteria</taxon>
        <taxon>Bacillati</taxon>
        <taxon>Actinomycetota</taxon>
        <taxon>Actinomycetes</taxon>
        <taxon>Micrococcales</taxon>
        <taxon>Micrococcaceae</taxon>
        <taxon>Arthrobacter</taxon>
    </lineage>
</organism>
<dbReference type="Pfam" id="PF13401">
    <property type="entry name" value="AAA_22"/>
    <property type="match status" value="1"/>
</dbReference>
<dbReference type="InterPro" id="IPR001867">
    <property type="entry name" value="OmpR/PhoB-type_DNA-bd"/>
</dbReference>
<name>A0ABU1JEH5_9MICC</name>
<dbReference type="InterPro" id="IPR027417">
    <property type="entry name" value="P-loop_NTPase"/>
</dbReference>
<evidence type="ECO:0000313" key="5">
    <source>
        <dbReference type="EMBL" id="MDR6270848.1"/>
    </source>
</evidence>
<dbReference type="InterPro" id="IPR058852">
    <property type="entry name" value="HTH_77"/>
</dbReference>
<dbReference type="Proteomes" id="UP001185069">
    <property type="component" value="Unassembled WGS sequence"/>
</dbReference>
<dbReference type="InterPro" id="IPR036388">
    <property type="entry name" value="WH-like_DNA-bd_sf"/>
</dbReference>
<dbReference type="SMART" id="SM00862">
    <property type="entry name" value="Trans_reg_C"/>
    <property type="match status" value="1"/>
</dbReference>
<reference evidence="5 6" key="1">
    <citation type="submission" date="2023-07" db="EMBL/GenBank/DDBJ databases">
        <title>Sequencing the genomes of 1000 actinobacteria strains.</title>
        <authorList>
            <person name="Klenk H.-P."/>
        </authorList>
    </citation>
    <scope>NUCLEOTIDE SEQUENCE [LARGE SCALE GENOMIC DNA]</scope>
    <source>
        <strain evidence="5 6">DSM 14555</strain>
    </source>
</reference>
<dbReference type="PANTHER" id="PTHR47691:SF3">
    <property type="entry name" value="HTH-TYPE TRANSCRIPTIONAL REGULATOR RV0890C-RELATED"/>
    <property type="match status" value="1"/>
</dbReference>
<keyword evidence="6" id="KW-1185">Reference proteome</keyword>
<feature type="domain" description="Bacterial transcriptional activator" evidence="4">
    <location>
        <begin position="102"/>
        <end position="246"/>
    </location>
</feature>
<dbReference type="SUPFAM" id="SSF48452">
    <property type="entry name" value="TPR-like"/>
    <property type="match status" value="2"/>
</dbReference>
<proteinExistence type="inferred from homology"/>
<feature type="domain" description="OmpR/PhoB-type" evidence="3">
    <location>
        <begin position="24"/>
        <end position="95"/>
    </location>
</feature>
<dbReference type="Pfam" id="PF25872">
    <property type="entry name" value="HTH_77"/>
    <property type="match status" value="1"/>
</dbReference>